<organism evidence="4 5">
    <name type="scientific">Gadus morhua</name>
    <name type="common">Atlantic cod</name>
    <dbReference type="NCBI Taxonomy" id="8049"/>
    <lineage>
        <taxon>Eukaryota</taxon>
        <taxon>Metazoa</taxon>
        <taxon>Chordata</taxon>
        <taxon>Craniata</taxon>
        <taxon>Vertebrata</taxon>
        <taxon>Euteleostomi</taxon>
        <taxon>Actinopterygii</taxon>
        <taxon>Neopterygii</taxon>
        <taxon>Teleostei</taxon>
        <taxon>Neoteleostei</taxon>
        <taxon>Acanthomorphata</taxon>
        <taxon>Zeiogadaria</taxon>
        <taxon>Gadariae</taxon>
        <taxon>Gadiformes</taxon>
        <taxon>Gadoidei</taxon>
        <taxon>Gadidae</taxon>
        <taxon>Gadus</taxon>
    </lineage>
</organism>
<dbReference type="Pfam" id="PF13843">
    <property type="entry name" value="DDE_Tnp_1_7"/>
    <property type="match status" value="1"/>
</dbReference>
<gene>
    <name evidence="4" type="primary">LOC115561786</name>
</gene>
<feature type="domain" description="PiggyBac transposable element-derived protein" evidence="3">
    <location>
        <begin position="164"/>
        <end position="535"/>
    </location>
</feature>
<evidence type="ECO:0000313" key="4">
    <source>
        <dbReference type="Ensembl" id="ENSGMOP00000068916.1"/>
    </source>
</evidence>
<feature type="compositionally biased region" description="Polar residues" evidence="1">
    <location>
        <begin position="51"/>
        <end position="60"/>
    </location>
</feature>
<keyword evidence="5" id="KW-1185">Reference proteome</keyword>
<evidence type="ECO:0000256" key="2">
    <source>
        <dbReference type="SAM" id="Phobius"/>
    </source>
</evidence>
<dbReference type="OrthoDB" id="118105at2759"/>
<dbReference type="Proteomes" id="UP000694546">
    <property type="component" value="Chromosome 16"/>
</dbReference>
<feature type="compositionally biased region" description="Basic residues" evidence="1">
    <location>
        <begin position="89"/>
        <end position="113"/>
    </location>
</feature>
<feature type="compositionally biased region" description="Basic and acidic residues" evidence="1">
    <location>
        <begin position="130"/>
        <end position="142"/>
    </location>
</feature>
<reference evidence="4" key="2">
    <citation type="submission" date="2025-09" db="UniProtKB">
        <authorList>
            <consortium name="Ensembl"/>
        </authorList>
    </citation>
    <scope>IDENTIFICATION</scope>
</reference>
<dbReference type="GeneID" id="115561786"/>
<reference evidence="4" key="1">
    <citation type="submission" date="2025-08" db="UniProtKB">
        <authorList>
            <consortium name="Ensembl"/>
        </authorList>
    </citation>
    <scope>IDENTIFICATION</scope>
</reference>
<evidence type="ECO:0000259" key="3">
    <source>
        <dbReference type="Pfam" id="PF13843"/>
    </source>
</evidence>
<dbReference type="AlphaFoldDB" id="A0A8C5D861"/>
<proteinExistence type="predicted"/>
<feature type="transmembrane region" description="Helical" evidence="2">
    <location>
        <begin position="203"/>
        <end position="222"/>
    </location>
</feature>
<sequence length="642" mass="72918">MEKVLDILHDEHAEDSVSAGDSTSDDDDGDLLFGSDNDYMRPLESDDEGPSTPQTDTTPMQRGCPPHPASAPLPLLSSSDSDSPEERQPRRKGKPPQKTSSKRGRGGSGKRGRGGSTTPAVRDEEEEEEERWHNRQEEDKKPAPFRFKPARIPGPTFDTTLSWSPLALFQLFFSTSVVNTIISNTNAHAAKRQQAGKKLKWEVLTVDGFYTFLAVIIFHGLVTVHNFADYWRKTSPYNFSFPRDKITRGRFEAILWSLHLSNPTEDEENERKKTTGEYDRLFKIKPLYSELVTACKAHFHPRQNLSIDERMVASKARISMKQYMKDKPTKWGYKLFVLADSSIAYTWNFFVYTGKSVSTTGHALSYTAVMDLLPFAALGGGYTVYTDNFYTSPALVQDLAKKFIGCCGAIRRDSIGFPKTEANDLPKDAERGDLRWMRRRNLLFVKWMDTREVSMCSSVHEAFTGQTVRRRVKEAGVWQVKSVPVPDAVVDYNHSMGGVDLSDPLIGYYSVSHKTMKWYKHFFYHFVDIAVVNSFLLHKELLELRNPTQTKPYTQKTFREQLLKEMVAFAEGSAATPPPASAPTTCMPIYYASEDKQIRKHCKRCLNAGIPRVKTAVYCRKCQVPLCLSAKNNCFKRWHDNL</sequence>
<dbReference type="PANTHER" id="PTHR46599:SF3">
    <property type="entry name" value="PIGGYBAC TRANSPOSABLE ELEMENT-DERIVED PROTEIN 4"/>
    <property type="match status" value="1"/>
</dbReference>
<feature type="region of interest" description="Disordered" evidence="1">
    <location>
        <begin position="1"/>
        <end position="148"/>
    </location>
</feature>
<keyword evidence="2" id="KW-1133">Transmembrane helix</keyword>
<dbReference type="InterPro" id="IPR029526">
    <property type="entry name" value="PGBD"/>
</dbReference>
<dbReference type="Ensembl" id="ENSGMOT00000056299.1">
    <property type="protein sequence ID" value="ENSGMOP00000068916.1"/>
    <property type="gene ID" value="ENSGMOG00000023238.1"/>
</dbReference>
<dbReference type="OMA" id="CMSEDSE"/>
<dbReference type="GeneTree" id="ENSGT00940000163467"/>
<feature type="compositionally biased region" description="Low complexity" evidence="1">
    <location>
        <begin position="72"/>
        <end position="81"/>
    </location>
</feature>
<evidence type="ECO:0000256" key="1">
    <source>
        <dbReference type="SAM" id="MobiDB-lite"/>
    </source>
</evidence>
<accession>A0A8C5D861</accession>
<feature type="compositionally biased region" description="Basic and acidic residues" evidence="1">
    <location>
        <begin position="1"/>
        <end position="15"/>
    </location>
</feature>
<name>A0A8C5D861_GADMO</name>
<keyword evidence="2" id="KW-0472">Membrane</keyword>
<evidence type="ECO:0000313" key="5">
    <source>
        <dbReference type="Proteomes" id="UP000694546"/>
    </source>
</evidence>
<feature type="transmembrane region" description="Helical" evidence="2">
    <location>
        <begin position="161"/>
        <end position="182"/>
    </location>
</feature>
<keyword evidence="2" id="KW-0812">Transmembrane</keyword>
<dbReference type="PANTHER" id="PTHR46599">
    <property type="entry name" value="PIGGYBAC TRANSPOSABLE ELEMENT-DERIVED PROTEIN 4"/>
    <property type="match status" value="1"/>
</dbReference>
<dbReference type="RefSeq" id="XP_030237880.1">
    <property type="nucleotide sequence ID" value="XM_030382020.1"/>
</dbReference>
<protein>
    <submittedName>
        <fullName evidence="4">PiggyBac transposable element-derived protein 4-like</fullName>
    </submittedName>
</protein>